<dbReference type="SUPFAM" id="SSF51126">
    <property type="entry name" value="Pectin lyase-like"/>
    <property type="match status" value="1"/>
</dbReference>
<evidence type="ECO:0000256" key="1">
    <source>
        <dbReference type="SAM" id="SignalP"/>
    </source>
</evidence>
<accession>A0A8H4U9N9</accession>
<proteinExistence type="predicted"/>
<evidence type="ECO:0000313" key="3">
    <source>
        <dbReference type="Proteomes" id="UP000622797"/>
    </source>
</evidence>
<dbReference type="Gene3D" id="2.160.20.10">
    <property type="entry name" value="Single-stranded right-handed beta-helix, Pectin lyase-like"/>
    <property type="match status" value="1"/>
</dbReference>
<evidence type="ECO:0000313" key="2">
    <source>
        <dbReference type="EMBL" id="KAF4972367.1"/>
    </source>
</evidence>
<name>A0A8H4U9N9_9HYPO</name>
<organism evidence="2 3">
    <name type="scientific">Fusarium sarcochroum</name>
    <dbReference type="NCBI Taxonomy" id="1208366"/>
    <lineage>
        <taxon>Eukaryota</taxon>
        <taxon>Fungi</taxon>
        <taxon>Dikarya</taxon>
        <taxon>Ascomycota</taxon>
        <taxon>Pezizomycotina</taxon>
        <taxon>Sordariomycetes</taxon>
        <taxon>Hypocreomycetidae</taxon>
        <taxon>Hypocreales</taxon>
        <taxon>Nectriaceae</taxon>
        <taxon>Fusarium</taxon>
        <taxon>Fusarium lateritium species complex</taxon>
    </lineage>
</organism>
<dbReference type="OrthoDB" id="187139at2759"/>
<sequence length="93" mass="9684">MLSQFFVIPLALSCLFQGVVSTPTSVDLPVADNTQKRAATCTPKSAGTASKDDVPAIVAAFQECGNGGVIAFPKDVTYMIRSKLSFAGCARIA</sequence>
<feature type="signal peptide" evidence="1">
    <location>
        <begin position="1"/>
        <end position="21"/>
    </location>
</feature>
<keyword evidence="1" id="KW-0732">Signal</keyword>
<dbReference type="Proteomes" id="UP000622797">
    <property type="component" value="Unassembled WGS sequence"/>
</dbReference>
<keyword evidence="3" id="KW-1185">Reference proteome</keyword>
<dbReference type="EMBL" id="JABEXW010000059">
    <property type="protein sequence ID" value="KAF4972367.1"/>
    <property type="molecule type" value="Genomic_DNA"/>
</dbReference>
<dbReference type="InterPro" id="IPR011050">
    <property type="entry name" value="Pectin_lyase_fold/virulence"/>
</dbReference>
<reference evidence="2" key="1">
    <citation type="journal article" date="2020" name="BMC Genomics">
        <title>Correction to: Identification and distribution of gene clusters required for synthesis of sphingolipid metabolism inhibitors in diverse species of the filamentous fungus Fusarium.</title>
        <authorList>
            <person name="Kim H.S."/>
            <person name="Lohmar J.M."/>
            <person name="Busman M."/>
            <person name="Brown D.W."/>
            <person name="Naumann T.A."/>
            <person name="Divon H.H."/>
            <person name="Lysoe E."/>
            <person name="Uhlig S."/>
            <person name="Proctor R.H."/>
        </authorList>
    </citation>
    <scope>NUCLEOTIDE SEQUENCE</scope>
    <source>
        <strain evidence="2">NRRL 20472</strain>
    </source>
</reference>
<reference evidence="2" key="2">
    <citation type="submission" date="2020-05" db="EMBL/GenBank/DDBJ databases">
        <authorList>
            <person name="Kim H.-S."/>
            <person name="Proctor R.H."/>
            <person name="Brown D.W."/>
        </authorList>
    </citation>
    <scope>NUCLEOTIDE SEQUENCE</scope>
    <source>
        <strain evidence="2">NRRL 20472</strain>
    </source>
</reference>
<dbReference type="AlphaFoldDB" id="A0A8H4U9N9"/>
<dbReference type="InterPro" id="IPR012334">
    <property type="entry name" value="Pectin_lyas_fold"/>
</dbReference>
<gene>
    <name evidence="2" type="ORF">FSARC_1052</name>
</gene>
<protein>
    <submittedName>
        <fullName evidence="2">Uncharacterized protein</fullName>
    </submittedName>
</protein>
<comment type="caution">
    <text evidence="2">The sequence shown here is derived from an EMBL/GenBank/DDBJ whole genome shotgun (WGS) entry which is preliminary data.</text>
</comment>
<feature type="chain" id="PRO_5034462396" evidence="1">
    <location>
        <begin position="22"/>
        <end position="93"/>
    </location>
</feature>